<dbReference type="Pfam" id="PF01488">
    <property type="entry name" value="Shikimate_DH"/>
    <property type="match status" value="1"/>
</dbReference>
<keyword evidence="4" id="KW-0560">Oxidoreductase</keyword>
<dbReference type="GO" id="GO:0050661">
    <property type="term" value="F:NADP binding"/>
    <property type="evidence" value="ECO:0007669"/>
    <property type="project" value="TreeGrafter"/>
</dbReference>
<dbReference type="Proteomes" id="UP000094969">
    <property type="component" value="Chromosome"/>
</dbReference>
<keyword evidence="5" id="KW-0028">Amino-acid biosynthesis</keyword>
<evidence type="ECO:0000256" key="3">
    <source>
        <dbReference type="ARBA" id="ARBA00022857"/>
    </source>
</evidence>
<evidence type="ECO:0000256" key="5">
    <source>
        <dbReference type="ARBA" id="ARBA00023141"/>
    </source>
</evidence>
<dbReference type="GO" id="GO:0009423">
    <property type="term" value="P:chorismate biosynthetic process"/>
    <property type="evidence" value="ECO:0007669"/>
    <property type="project" value="UniProtKB-UniPathway"/>
</dbReference>
<dbReference type="PANTHER" id="PTHR21089:SF1">
    <property type="entry name" value="BIFUNCTIONAL 3-DEHYDROQUINATE DEHYDRATASE_SHIKIMATE DEHYDROGENASE, CHLOROPLASTIC"/>
    <property type="match status" value="1"/>
</dbReference>
<accession>A0A1D7TWC9</accession>
<dbReference type="GO" id="GO:0019632">
    <property type="term" value="P:shikimate metabolic process"/>
    <property type="evidence" value="ECO:0007669"/>
    <property type="project" value="TreeGrafter"/>
</dbReference>
<comment type="pathway">
    <text evidence="1">Metabolic intermediate biosynthesis; chorismate biosynthesis; chorismate from D-erythrose 4-phosphate and phosphoenolpyruvate: step 4/7.</text>
</comment>
<dbReference type="InterPro" id="IPR036291">
    <property type="entry name" value="NAD(P)-bd_dom_sf"/>
</dbReference>
<dbReference type="STRING" id="1526658.BHK69_01875"/>
<evidence type="ECO:0000259" key="8">
    <source>
        <dbReference type="Pfam" id="PF08501"/>
    </source>
</evidence>
<name>A0A1D7TWC9_9HYPH</name>
<dbReference type="InterPro" id="IPR013708">
    <property type="entry name" value="Shikimate_DH-bd_N"/>
</dbReference>
<dbReference type="GO" id="GO:0004764">
    <property type="term" value="F:shikimate 3-dehydrogenase (NADP+) activity"/>
    <property type="evidence" value="ECO:0007669"/>
    <property type="project" value="UniProtKB-EC"/>
</dbReference>
<dbReference type="PANTHER" id="PTHR21089">
    <property type="entry name" value="SHIKIMATE DEHYDROGENASE"/>
    <property type="match status" value="1"/>
</dbReference>
<dbReference type="Gene3D" id="3.40.50.720">
    <property type="entry name" value="NAD(P)-binding Rossmann-like Domain"/>
    <property type="match status" value="1"/>
</dbReference>
<dbReference type="SUPFAM" id="SSF51735">
    <property type="entry name" value="NAD(P)-binding Rossmann-fold domains"/>
    <property type="match status" value="1"/>
</dbReference>
<reference evidence="9 10" key="1">
    <citation type="journal article" date="2015" name="Antonie Van Leeuwenhoek">
        <title>Bosea vaviloviae sp. nov., a new species of slow-growing rhizobia isolated from nodules of the relict species Vavilovia formosa (Stev.) Fed.</title>
        <authorList>
            <person name="Safronova V.I."/>
            <person name="Kuznetsova I.G."/>
            <person name="Sazanova A.L."/>
            <person name="Kimeklis A.K."/>
            <person name="Belimov A.A."/>
            <person name="Andronov E.E."/>
            <person name="Pinaev A.G."/>
            <person name="Chizhevskaya E.P."/>
            <person name="Pukhaev A.R."/>
            <person name="Popov K.P."/>
            <person name="Willems A."/>
            <person name="Tikhonovich I.A."/>
        </authorList>
    </citation>
    <scope>NUCLEOTIDE SEQUENCE [LARGE SCALE GENOMIC DNA]</scope>
    <source>
        <strain evidence="9 10">Vaf18</strain>
    </source>
</reference>
<dbReference type="AlphaFoldDB" id="A0A1D7TWC9"/>
<dbReference type="Pfam" id="PF08501">
    <property type="entry name" value="Shikimate_dh_N"/>
    <property type="match status" value="1"/>
</dbReference>
<gene>
    <name evidence="9" type="ORF">BHK69_01875</name>
</gene>
<dbReference type="CDD" id="cd01065">
    <property type="entry name" value="NAD_bind_Shikimate_DH"/>
    <property type="match status" value="1"/>
</dbReference>
<evidence type="ECO:0000256" key="2">
    <source>
        <dbReference type="ARBA" id="ARBA00012962"/>
    </source>
</evidence>
<dbReference type="GO" id="GO:0005829">
    <property type="term" value="C:cytosol"/>
    <property type="evidence" value="ECO:0007669"/>
    <property type="project" value="TreeGrafter"/>
</dbReference>
<dbReference type="InterPro" id="IPR006151">
    <property type="entry name" value="Shikm_DH/Glu-tRNA_Rdtase"/>
</dbReference>
<dbReference type="GO" id="GO:0009073">
    <property type="term" value="P:aromatic amino acid family biosynthetic process"/>
    <property type="evidence" value="ECO:0007669"/>
    <property type="project" value="UniProtKB-KW"/>
</dbReference>
<evidence type="ECO:0000256" key="1">
    <source>
        <dbReference type="ARBA" id="ARBA00004871"/>
    </source>
</evidence>
<organism evidence="9 10">
    <name type="scientific">Bosea vaviloviae</name>
    <dbReference type="NCBI Taxonomy" id="1526658"/>
    <lineage>
        <taxon>Bacteria</taxon>
        <taxon>Pseudomonadati</taxon>
        <taxon>Pseudomonadota</taxon>
        <taxon>Alphaproteobacteria</taxon>
        <taxon>Hyphomicrobiales</taxon>
        <taxon>Boseaceae</taxon>
        <taxon>Bosea</taxon>
    </lineage>
</organism>
<dbReference type="InterPro" id="IPR022893">
    <property type="entry name" value="Shikimate_DH_fam"/>
</dbReference>
<keyword evidence="5" id="KW-0057">Aromatic amino acid biosynthesis</keyword>
<comment type="catalytic activity">
    <reaction evidence="6">
        <text>shikimate + NADP(+) = 3-dehydroshikimate + NADPH + H(+)</text>
        <dbReference type="Rhea" id="RHEA:17737"/>
        <dbReference type="ChEBI" id="CHEBI:15378"/>
        <dbReference type="ChEBI" id="CHEBI:16630"/>
        <dbReference type="ChEBI" id="CHEBI:36208"/>
        <dbReference type="ChEBI" id="CHEBI:57783"/>
        <dbReference type="ChEBI" id="CHEBI:58349"/>
        <dbReference type="EC" id="1.1.1.25"/>
    </reaction>
</comment>
<dbReference type="SUPFAM" id="SSF53223">
    <property type="entry name" value="Aminoacid dehydrogenase-like, N-terminal domain"/>
    <property type="match status" value="1"/>
</dbReference>
<dbReference type="OrthoDB" id="7873617at2"/>
<dbReference type="RefSeq" id="WP_069688634.1">
    <property type="nucleotide sequence ID" value="NZ_CP017147.1"/>
</dbReference>
<dbReference type="EMBL" id="CP017147">
    <property type="protein sequence ID" value="AOO79411.1"/>
    <property type="molecule type" value="Genomic_DNA"/>
</dbReference>
<proteinExistence type="predicted"/>
<feature type="domain" description="Quinate/shikimate 5-dehydrogenase/glutamyl-tRNA reductase" evidence="7">
    <location>
        <begin position="124"/>
        <end position="198"/>
    </location>
</feature>
<evidence type="ECO:0000256" key="6">
    <source>
        <dbReference type="ARBA" id="ARBA00049442"/>
    </source>
</evidence>
<dbReference type="InterPro" id="IPR046346">
    <property type="entry name" value="Aminoacid_DH-like_N_sf"/>
</dbReference>
<dbReference type="KEGG" id="bvv:BHK69_01875"/>
<keyword evidence="3" id="KW-0521">NADP</keyword>
<evidence type="ECO:0000313" key="10">
    <source>
        <dbReference type="Proteomes" id="UP000094969"/>
    </source>
</evidence>
<dbReference type="EC" id="1.1.1.25" evidence="2"/>
<protein>
    <recommendedName>
        <fullName evidence="2">shikimate dehydrogenase (NADP(+))</fullName>
        <ecNumber evidence="2">1.1.1.25</ecNumber>
    </recommendedName>
</protein>
<dbReference type="UniPathway" id="UPA00053">
    <property type="reaction ID" value="UER00087"/>
</dbReference>
<evidence type="ECO:0000256" key="4">
    <source>
        <dbReference type="ARBA" id="ARBA00023002"/>
    </source>
</evidence>
<sequence>MTRITGKTRILFILGEPVAHIIGSTLLNEHFAGRGIDAAVSPLHVAPVDLPKVLATLRILRNVAGFGVTIPHKIAVLDLLDSVGERGRLVGAVNFVRRHPDGSLHGDNVDGLGFVGGLIAAGVEIRGARVLQVGAGGAGRAIAFAMAEAGAAELTIMNRSADKARELAAAVGRAYPTCRTDGGEPDTAACDIAINTTSLGMKDGDALPLDASRLAPGAVAAEVVMTPEVTPFLAAAAARGCKTVPGKAMLLAQLRAASDLVGLA</sequence>
<keyword evidence="10" id="KW-1185">Reference proteome</keyword>
<evidence type="ECO:0000259" key="7">
    <source>
        <dbReference type="Pfam" id="PF01488"/>
    </source>
</evidence>
<dbReference type="Gene3D" id="3.40.50.10860">
    <property type="entry name" value="Leucine Dehydrogenase, chain A, domain 1"/>
    <property type="match status" value="1"/>
</dbReference>
<feature type="domain" description="Shikimate dehydrogenase substrate binding N-terminal" evidence="8">
    <location>
        <begin position="13"/>
        <end position="96"/>
    </location>
</feature>
<evidence type="ECO:0000313" key="9">
    <source>
        <dbReference type="EMBL" id="AOO79411.1"/>
    </source>
</evidence>